<dbReference type="InterPro" id="IPR036747">
    <property type="entry name" value="ASF1-like_sf"/>
</dbReference>
<dbReference type="SMR" id="A2D752"/>
<dbReference type="Pfam" id="PF04729">
    <property type="entry name" value="ASF1_hist_chap"/>
    <property type="match status" value="1"/>
</dbReference>
<dbReference type="GO" id="GO:0042393">
    <property type="term" value="F:histone binding"/>
    <property type="evidence" value="ECO:0000318"/>
    <property type="project" value="GO_Central"/>
</dbReference>
<keyword evidence="3" id="KW-0805">Transcription regulation</keyword>
<comment type="subcellular location">
    <subcellularLocation>
        <location evidence="1">Nucleus</location>
    </subcellularLocation>
</comment>
<dbReference type="GO" id="GO:0006335">
    <property type="term" value="P:DNA replication-dependent chromatin assembly"/>
    <property type="evidence" value="ECO:0000318"/>
    <property type="project" value="GO_Central"/>
</dbReference>
<evidence type="ECO:0000256" key="6">
    <source>
        <dbReference type="ARBA" id="ARBA00023242"/>
    </source>
</evidence>
<keyword evidence="5" id="KW-0143">Chaperone</keyword>
<dbReference type="Proteomes" id="UP000001542">
    <property type="component" value="Unassembled WGS sequence"/>
</dbReference>
<dbReference type="PANTHER" id="PTHR12040">
    <property type="entry name" value="ANTI-SILENCING PROTEIN 1"/>
    <property type="match status" value="1"/>
</dbReference>
<reference evidence="7" key="1">
    <citation type="submission" date="2006-10" db="EMBL/GenBank/DDBJ databases">
        <authorList>
            <person name="Amadeo P."/>
            <person name="Zhao Q."/>
            <person name="Wortman J."/>
            <person name="Fraser-Liggett C."/>
            <person name="Carlton J."/>
        </authorList>
    </citation>
    <scope>NUCLEOTIDE SEQUENCE</scope>
    <source>
        <strain evidence="7">G3</strain>
    </source>
</reference>
<comment type="similarity">
    <text evidence="2">Belongs to the ASF1 family.</text>
</comment>
<protein>
    <submittedName>
        <fullName evidence="7">Histone chaperone, putative</fullName>
    </submittedName>
</protein>
<sequence length="146" mass="17052">MRKPSSQTRCKFYFISNNQFDIQFECTKPIQTFVKWEVVYIGSAKVHEYDQILTTAHVGPIEVGMNRFILIATPPKIESIPFEELALTVVMLKAYYNDQEFIRISYYVQNELPPEATGVEQIDPTTIERSIDVENITVRNNRINWK</sequence>
<dbReference type="GO" id="GO:0000785">
    <property type="term" value="C:chromatin"/>
    <property type="evidence" value="ECO:0000318"/>
    <property type="project" value="GO_Central"/>
</dbReference>
<gene>
    <name evidence="7" type="ORF">TVAG_119050</name>
</gene>
<evidence type="ECO:0000256" key="1">
    <source>
        <dbReference type="ARBA" id="ARBA00004123"/>
    </source>
</evidence>
<evidence type="ECO:0000256" key="5">
    <source>
        <dbReference type="ARBA" id="ARBA00023186"/>
    </source>
</evidence>
<accession>A2D752</accession>
<keyword evidence="8" id="KW-1185">Reference proteome</keyword>
<dbReference type="VEuPathDB" id="TrichDB:TVAG_119050"/>
<proteinExistence type="inferred from homology"/>
<dbReference type="AlphaFoldDB" id="A2D752"/>
<dbReference type="Gene3D" id="2.60.40.1490">
    <property type="entry name" value="Histone chaperone ASF1-like"/>
    <property type="match status" value="1"/>
</dbReference>
<dbReference type="EMBL" id="DS113177">
    <property type="protein sequence ID" value="EAY23569.1"/>
    <property type="molecule type" value="Genomic_DNA"/>
</dbReference>
<dbReference type="eggNOG" id="KOG3265">
    <property type="taxonomic scope" value="Eukaryota"/>
</dbReference>
<dbReference type="STRING" id="5722.A2D752"/>
<evidence type="ECO:0000256" key="4">
    <source>
        <dbReference type="ARBA" id="ARBA00023163"/>
    </source>
</evidence>
<dbReference type="InParanoid" id="A2D752"/>
<reference evidence="7" key="2">
    <citation type="journal article" date="2007" name="Science">
        <title>Draft genome sequence of the sexually transmitted pathogen Trichomonas vaginalis.</title>
        <authorList>
            <person name="Carlton J.M."/>
            <person name="Hirt R.P."/>
            <person name="Silva J.C."/>
            <person name="Delcher A.L."/>
            <person name="Schatz M."/>
            <person name="Zhao Q."/>
            <person name="Wortman J.R."/>
            <person name="Bidwell S.L."/>
            <person name="Alsmark U.C.M."/>
            <person name="Besteiro S."/>
            <person name="Sicheritz-Ponten T."/>
            <person name="Noel C.J."/>
            <person name="Dacks J.B."/>
            <person name="Foster P.G."/>
            <person name="Simillion C."/>
            <person name="Van de Peer Y."/>
            <person name="Miranda-Saavedra D."/>
            <person name="Barton G.J."/>
            <person name="Westrop G.D."/>
            <person name="Mueller S."/>
            <person name="Dessi D."/>
            <person name="Fiori P.L."/>
            <person name="Ren Q."/>
            <person name="Paulsen I."/>
            <person name="Zhang H."/>
            <person name="Bastida-Corcuera F.D."/>
            <person name="Simoes-Barbosa A."/>
            <person name="Brown M.T."/>
            <person name="Hayes R.D."/>
            <person name="Mukherjee M."/>
            <person name="Okumura C.Y."/>
            <person name="Schneider R."/>
            <person name="Smith A.J."/>
            <person name="Vanacova S."/>
            <person name="Villalvazo M."/>
            <person name="Haas B.J."/>
            <person name="Pertea M."/>
            <person name="Feldblyum T.V."/>
            <person name="Utterback T.R."/>
            <person name="Shu C.L."/>
            <person name="Osoegawa K."/>
            <person name="de Jong P.J."/>
            <person name="Hrdy I."/>
            <person name="Horvathova L."/>
            <person name="Zubacova Z."/>
            <person name="Dolezal P."/>
            <person name="Malik S.B."/>
            <person name="Logsdon J.M. Jr."/>
            <person name="Henze K."/>
            <person name="Gupta A."/>
            <person name="Wang C.C."/>
            <person name="Dunne R.L."/>
            <person name="Upcroft J.A."/>
            <person name="Upcroft P."/>
            <person name="White O."/>
            <person name="Salzberg S.L."/>
            <person name="Tang P."/>
            <person name="Chiu C.-H."/>
            <person name="Lee Y.-S."/>
            <person name="Embley T.M."/>
            <person name="Coombs G.H."/>
            <person name="Mottram J.C."/>
            <person name="Tachezy J."/>
            <person name="Fraser-Liggett C.M."/>
            <person name="Johnson P.J."/>
        </authorList>
    </citation>
    <scope>NUCLEOTIDE SEQUENCE [LARGE SCALE GENOMIC DNA]</scope>
    <source>
        <strain evidence="7">G3</strain>
    </source>
</reference>
<evidence type="ECO:0000313" key="8">
    <source>
        <dbReference type="Proteomes" id="UP000001542"/>
    </source>
</evidence>
<dbReference type="InterPro" id="IPR006818">
    <property type="entry name" value="ASF1-like"/>
</dbReference>
<dbReference type="PANTHER" id="PTHR12040:SF0">
    <property type="entry name" value="HISTONE CHAPERONE ASF1"/>
    <property type="match status" value="1"/>
</dbReference>
<keyword evidence="4" id="KW-0804">Transcription</keyword>
<evidence type="ECO:0000256" key="3">
    <source>
        <dbReference type="ARBA" id="ARBA00023015"/>
    </source>
</evidence>
<dbReference type="VEuPathDB" id="TrichDB:TVAGG3_0889860"/>
<dbReference type="GO" id="GO:0005634">
    <property type="term" value="C:nucleus"/>
    <property type="evidence" value="ECO:0000318"/>
    <property type="project" value="GO_Central"/>
</dbReference>
<dbReference type="OrthoDB" id="29755at2759"/>
<dbReference type="SUPFAM" id="SSF101546">
    <property type="entry name" value="ASF1-like"/>
    <property type="match status" value="1"/>
</dbReference>
<keyword evidence="6" id="KW-0539">Nucleus</keyword>
<evidence type="ECO:0000313" key="7">
    <source>
        <dbReference type="EMBL" id="EAY23569.1"/>
    </source>
</evidence>
<name>A2D752_TRIV3</name>
<organism evidence="7 8">
    <name type="scientific">Trichomonas vaginalis (strain ATCC PRA-98 / G3)</name>
    <dbReference type="NCBI Taxonomy" id="412133"/>
    <lineage>
        <taxon>Eukaryota</taxon>
        <taxon>Metamonada</taxon>
        <taxon>Parabasalia</taxon>
        <taxon>Trichomonadida</taxon>
        <taxon>Trichomonadidae</taxon>
        <taxon>Trichomonas</taxon>
    </lineage>
</organism>
<evidence type="ECO:0000256" key="2">
    <source>
        <dbReference type="ARBA" id="ARBA00006051"/>
    </source>
</evidence>